<proteinExistence type="predicted"/>
<keyword evidence="2" id="KW-1185">Reference proteome</keyword>
<protein>
    <submittedName>
        <fullName evidence="1">Succinylglutamate desuccinylase</fullName>
    </submittedName>
</protein>
<evidence type="ECO:0000313" key="2">
    <source>
        <dbReference type="Proteomes" id="UP001204798"/>
    </source>
</evidence>
<comment type="caution">
    <text evidence="1">The sequence shown here is derived from an EMBL/GenBank/DDBJ whole genome shotgun (WGS) entry which is preliminary data.</text>
</comment>
<accession>A0ABT2ETA7</accession>
<dbReference type="EMBL" id="JANUCP010000009">
    <property type="protein sequence ID" value="MCS3921090.1"/>
    <property type="molecule type" value="Genomic_DNA"/>
</dbReference>
<organism evidence="1 2">
    <name type="scientific">Candidatus Fervidibacter sacchari</name>
    <dbReference type="NCBI Taxonomy" id="1448929"/>
    <lineage>
        <taxon>Bacteria</taxon>
        <taxon>Candidatus Fervidibacterota</taxon>
        <taxon>Candidatus Fervidibacter</taxon>
    </lineage>
</organism>
<evidence type="ECO:0000313" key="1">
    <source>
        <dbReference type="EMBL" id="MCS3921090.1"/>
    </source>
</evidence>
<gene>
    <name evidence="1" type="ORF">M2350_003531</name>
</gene>
<dbReference type="RefSeq" id="WP_259101901.1">
    <property type="nucleotide sequence ID" value="NZ_CP130454.1"/>
</dbReference>
<dbReference type="Proteomes" id="UP001204798">
    <property type="component" value="Unassembled WGS sequence"/>
</dbReference>
<sequence>MRWIGAILGLILFVLIVGAIWQYAPEARERAEIRKALKDYLDKHFYKNPQILDIRIYRSYALAIVYDFETLVLFLQKRKGKWEVVIHGNLLTRETIRTKAKGVPDSVFDALKIPKAGTIGGATFK</sequence>
<reference evidence="1 2" key="1">
    <citation type="submission" date="2022-08" db="EMBL/GenBank/DDBJ databases">
        <title>Bacterial and archaeal communities from various locations to study Microbial Dark Matter (Phase II).</title>
        <authorList>
            <person name="Stepanauskas R."/>
        </authorList>
    </citation>
    <scope>NUCLEOTIDE SEQUENCE [LARGE SCALE GENOMIC DNA]</scope>
    <source>
        <strain evidence="1 2">PD1</strain>
    </source>
</reference>
<name>A0ABT2ETA7_9BACT</name>